<evidence type="ECO:0000256" key="2">
    <source>
        <dbReference type="ARBA" id="ARBA00023015"/>
    </source>
</evidence>
<dbReference type="Pfam" id="PF03466">
    <property type="entry name" value="LysR_substrate"/>
    <property type="match status" value="1"/>
</dbReference>
<keyword evidence="7" id="KW-1185">Reference proteome</keyword>
<dbReference type="PANTHER" id="PTHR30579:SF7">
    <property type="entry name" value="HTH-TYPE TRANSCRIPTIONAL REGULATOR LRHA-RELATED"/>
    <property type="match status" value="1"/>
</dbReference>
<dbReference type="Pfam" id="PF00126">
    <property type="entry name" value="HTH_1"/>
    <property type="match status" value="1"/>
</dbReference>
<feature type="domain" description="HTH lysR-type" evidence="5">
    <location>
        <begin position="10"/>
        <end position="67"/>
    </location>
</feature>
<dbReference type="InterPro" id="IPR036390">
    <property type="entry name" value="WH_DNA-bd_sf"/>
</dbReference>
<evidence type="ECO:0000256" key="4">
    <source>
        <dbReference type="ARBA" id="ARBA00023163"/>
    </source>
</evidence>
<name>A0ABU9YG90_9PROT</name>
<evidence type="ECO:0000313" key="6">
    <source>
        <dbReference type="EMBL" id="MEN2987741.1"/>
    </source>
</evidence>
<keyword evidence="4" id="KW-0804">Transcription</keyword>
<dbReference type="Gene3D" id="1.10.10.10">
    <property type="entry name" value="Winged helix-like DNA-binding domain superfamily/Winged helix DNA-binding domain"/>
    <property type="match status" value="1"/>
</dbReference>
<proteinExistence type="inferred from homology"/>
<accession>A0ABU9YG90</accession>
<reference evidence="6 7" key="1">
    <citation type="submission" date="2024-03" db="EMBL/GenBank/DDBJ databases">
        <title>High-quality draft genome sequencing of Tistrella sp. BH-R2-4.</title>
        <authorList>
            <person name="Dong C."/>
        </authorList>
    </citation>
    <scope>NUCLEOTIDE SEQUENCE [LARGE SCALE GENOMIC DNA]</scope>
    <source>
        <strain evidence="6 7">BH-R2-4</strain>
    </source>
</reference>
<dbReference type="PANTHER" id="PTHR30579">
    <property type="entry name" value="TRANSCRIPTIONAL REGULATOR"/>
    <property type="match status" value="1"/>
</dbReference>
<dbReference type="InterPro" id="IPR050176">
    <property type="entry name" value="LTTR"/>
</dbReference>
<evidence type="ECO:0000256" key="3">
    <source>
        <dbReference type="ARBA" id="ARBA00023125"/>
    </source>
</evidence>
<dbReference type="InterPro" id="IPR005119">
    <property type="entry name" value="LysR_subst-bd"/>
</dbReference>
<dbReference type="InterPro" id="IPR036388">
    <property type="entry name" value="WH-like_DNA-bd_sf"/>
</dbReference>
<dbReference type="PRINTS" id="PR00039">
    <property type="entry name" value="HTHLYSR"/>
</dbReference>
<organism evidence="6 7">
    <name type="scientific">Tistrella arctica</name>
    <dbReference type="NCBI Taxonomy" id="3133430"/>
    <lineage>
        <taxon>Bacteria</taxon>
        <taxon>Pseudomonadati</taxon>
        <taxon>Pseudomonadota</taxon>
        <taxon>Alphaproteobacteria</taxon>
        <taxon>Geminicoccales</taxon>
        <taxon>Geminicoccaceae</taxon>
        <taxon>Tistrella</taxon>
    </lineage>
</organism>
<dbReference type="SUPFAM" id="SSF53850">
    <property type="entry name" value="Periplasmic binding protein-like II"/>
    <property type="match status" value="1"/>
</dbReference>
<dbReference type="Gene3D" id="3.40.190.10">
    <property type="entry name" value="Periplasmic binding protein-like II"/>
    <property type="match status" value="2"/>
</dbReference>
<comment type="caution">
    <text evidence="6">The sequence shown here is derived from an EMBL/GenBank/DDBJ whole genome shotgun (WGS) entry which is preliminary data.</text>
</comment>
<dbReference type="InterPro" id="IPR000847">
    <property type="entry name" value="LysR_HTH_N"/>
</dbReference>
<dbReference type="EMBL" id="JBBKTW010000002">
    <property type="protein sequence ID" value="MEN2987741.1"/>
    <property type="molecule type" value="Genomic_DNA"/>
</dbReference>
<dbReference type="RefSeq" id="WP_345936909.1">
    <property type="nucleotide sequence ID" value="NZ_JBBKTW010000002.1"/>
</dbReference>
<dbReference type="PROSITE" id="PS50931">
    <property type="entry name" value="HTH_LYSR"/>
    <property type="match status" value="1"/>
</dbReference>
<keyword evidence="3" id="KW-0238">DNA-binding</keyword>
<sequence>MNKNGPVRDLDPSLLRAFVAVVDAGTFSRAARRLNRTQSTLSMQIKRLEELVDADLFDRGSRPPTLTPAGEKLVSYARELVSLNDTALEDIRSGQVSGQVRLGLMEDIATTRLAPLLGRFHKDHPDVLVEVETGLTSEFIDMLGSRFDILVIMTGRDFIGGDLLYRGKTVWGAAPGFDPHAHQVLPVALSRHGCLFRTWATAALDRSGRRWHTGLVSTSVGAVTAAVRAGWCVSVFKDVTLPDDLSILGASDGLPALPDFEIRLLRAPSAGRGAVRAFDLFLRAQFGALGPEPGPNHPSLTA</sequence>
<evidence type="ECO:0000313" key="7">
    <source>
        <dbReference type="Proteomes" id="UP001413721"/>
    </source>
</evidence>
<gene>
    <name evidence="6" type="ORF">WG926_05460</name>
</gene>
<keyword evidence="2" id="KW-0805">Transcription regulation</keyword>
<comment type="similarity">
    <text evidence="1">Belongs to the LysR transcriptional regulatory family.</text>
</comment>
<dbReference type="Proteomes" id="UP001413721">
    <property type="component" value="Unassembled WGS sequence"/>
</dbReference>
<evidence type="ECO:0000259" key="5">
    <source>
        <dbReference type="PROSITE" id="PS50931"/>
    </source>
</evidence>
<evidence type="ECO:0000256" key="1">
    <source>
        <dbReference type="ARBA" id="ARBA00009437"/>
    </source>
</evidence>
<dbReference type="SUPFAM" id="SSF46785">
    <property type="entry name" value="Winged helix' DNA-binding domain"/>
    <property type="match status" value="1"/>
</dbReference>
<protein>
    <submittedName>
        <fullName evidence="6">LysR family transcriptional regulator</fullName>
    </submittedName>
</protein>